<sequence length="52" mass="6099">MQTLLKKTVRSGDKHKFDKEYNQALDEGWTPKDETRVMHGQYGSFYMAVFGK</sequence>
<evidence type="ECO:0000313" key="2">
    <source>
        <dbReference type="Proteomes" id="UP000295416"/>
    </source>
</evidence>
<proteinExistence type="predicted"/>
<comment type="caution">
    <text evidence="1">The sequence shown here is derived from an EMBL/GenBank/DDBJ whole genome shotgun (WGS) entry which is preliminary data.</text>
</comment>
<dbReference type="Proteomes" id="UP000295416">
    <property type="component" value="Unassembled WGS sequence"/>
</dbReference>
<name>A0A4R2PCL9_9BACL</name>
<keyword evidence="2" id="KW-1185">Reference proteome</keyword>
<dbReference type="AlphaFoldDB" id="A0A4R2PCL9"/>
<gene>
    <name evidence="1" type="ORF">EV207_101146</name>
</gene>
<accession>A0A4R2PCL9</accession>
<protein>
    <submittedName>
        <fullName evidence="1">Uncharacterized protein</fullName>
    </submittedName>
</protein>
<reference evidence="1 2" key="1">
    <citation type="submission" date="2019-03" db="EMBL/GenBank/DDBJ databases">
        <title>Genomic Encyclopedia of Type Strains, Phase IV (KMG-IV): sequencing the most valuable type-strain genomes for metagenomic binning, comparative biology and taxonomic classification.</title>
        <authorList>
            <person name="Goeker M."/>
        </authorList>
    </citation>
    <scope>NUCLEOTIDE SEQUENCE [LARGE SCALE GENOMIC DNA]</scope>
    <source>
        <strain evidence="1 2">DSM 19377</strain>
    </source>
</reference>
<evidence type="ECO:0000313" key="1">
    <source>
        <dbReference type="EMBL" id="TCP32168.1"/>
    </source>
</evidence>
<organism evidence="1 2">
    <name type="scientific">Scopulibacillus darangshiensis</name>
    <dbReference type="NCBI Taxonomy" id="442528"/>
    <lineage>
        <taxon>Bacteria</taxon>
        <taxon>Bacillati</taxon>
        <taxon>Bacillota</taxon>
        <taxon>Bacilli</taxon>
        <taxon>Bacillales</taxon>
        <taxon>Sporolactobacillaceae</taxon>
        <taxon>Scopulibacillus</taxon>
    </lineage>
</organism>
<dbReference type="RefSeq" id="WP_165886792.1">
    <property type="nucleotide sequence ID" value="NZ_SLXK01000001.1"/>
</dbReference>
<dbReference type="EMBL" id="SLXK01000001">
    <property type="protein sequence ID" value="TCP32168.1"/>
    <property type="molecule type" value="Genomic_DNA"/>
</dbReference>